<keyword evidence="1" id="KW-0560">Oxidoreductase</keyword>
<dbReference type="GO" id="GO:0010181">
    <property type="term" value="F:FMN binding"/>
    <property type="evidence" value="ECO:0007669"/>
    <property type="project" value="InterPro"/>
</dbReference>
<organism evidence="4 5">
    <name type="scientific">Streptomyces misionensis</name>
    <dbReference type="NCBI Taxonomy" id="67331"/>
    <lineage>
        <taxon>Bacteria</taxon>
        <taxon>Bacillati</taxon>
        <taxon>Actinomycetota</taxon>
        <taxon>Actinomycetes</taxon>
        <taxon>Kitasatosporales</taxon>
        <taxon>Streptomycetaceae</taxon>
        <taxon>Streptomyces</taxon>
    </lineage>
</organism>
<accession>A0A1H5DKW2</accession>
<evidence type="ECO:0000313" key="5">
    <source>
        <dbReference type="Proteomes" id="UP000182375"/>
    </source>
</evidence>
<dbReference type="GeneID" id="95514920"/>
<dbReference type="SMART" id="SM00903">
    <property type="entry name" value="Flavin_Reduct"/>
    <property type="match status" value="1"/>
</dbReference>
<feature type="region of interest" description="Disordered" evidence="2">
    <location>
        <begin position="1"/>
        <end position="23"/>
    </location>
</feature>
<gene>
    <name evidence="4" type="ORF">SAMN04490357_5858</name>
</gene>
<feature type="domain" description="Flavin reductase like" evidence="3">
    <location>
        <begin position="25"/>
        <end position="172"/>
    </location>
</feature>
<protein>
    <submittedName>
        <fullName evidence="4">NADH-FMN oxidoreductase RutF, flavin reductase (DIM6/NTAB) family</fullName>
    </submittedName>
</protein>
<dbReference type="Gene3D" id="2.30.110.10">
    <property type="entry name" value="Electron Transport, Fmn-binding Protein, Chain A"/>
    <property type="match status" value="1"/>
</dbReference>
<evidence type="ECO:0000313" key="4">
    <source>
        <dbReference type="EMBL" id="SED79482.1"/>
    </source>
</evidence>
<dbReference type="PANTHER" id="PTHR30466:SF1">
    <property type="entry name" value="FMN REDUCTASE (NADH) RUTF"/>
    <property type="match status" value="1"/>
</dbReference>
<reference evidence="4 5" key="1">
    <citation type="submission" date="2016-10" db="EMBL/GenBank/DDBJ databases">
        <authorList>
            <person name="de Groot N.N."/>
        </authorList>
    </citation>
    <scope>NUCLEOTIDE SEQUENCE [LARGE SCALE GENOMIC DNA]</scope>
    <source>
        <strain evidence="4 5">DSM 40306</strain>
    </source>
</reference>
<evidence type="ECO:0000259" key="3">
    <source>
        <dbReference type="SMART" id="SM00903"/>
    </source>
</evidence>
<dbReference type="EMBL" id="FNTD01000004">
    <property type="protein sequence ID" value="SED79482.1"/>
    <property type="molecule type" value="Genomic_DNA"/>
</dbReference>
<dbReference type="PANTHER" id="PTHR30466">
    <property type="entry name" value="FLAVIN REDUCTASE"/>
    <property type="match status" value="1"/>
</dbReference>
<dbReference type="InterPro" id="IPR012349">
    <property type="entry name" value="Split_barrel_FMN-bd"/>
</dbReference>
<feature type="compositionally biased region" description="Basic and acidic residues" evidence="2">
    <location>
        <begin position="185"/>
        <end position="197"/>
    </location>
</feature>
<dbReference type="Pfam" id="PF01613">
    <property type="entry name" value="Flavin_Reduct"/>
    <property type="match status" value="1"/>
</dbReference>
<dbReference type="GO" id="GO:0042602">
    <property type="term" value="F:riboflavin reductase (NADPH) activity"/>
    <property type="evidence" value="ECO:0007669"/>
    <property type="project" value="TreeGrafter"/>
</dbReference>
<dbReference type="RefSeq" id="WP_074993788.1">
    <property type="nucleotide sequence ID" value="NZ_FNTD01000004.1"/>
</dbReference>
<dbReference type="AlphaFoldDB" id="A0A1H5DKW2"/>
<feature type="region of interest" description="Disordered" evidence="2">
    <location>
        <begin position="178"/>
        <end position="197"/>
    </location>
</feature>
<dbReference type="STRING" id="67331.SAMN04490357_5858"/>
<dbReference type="SUPFAM" id="SSF50475">
    <property type="entry name" value="FMN-binding split barrel"/>
    <property type="match status" value="1"/>
</dbReference>
<dbReference type="Proteomes" id="UP000182375">
    <property type="component" value="Unassembled WGS sequence"/>
</dbReference>
<proteinExistence type="predicted"/>
<evidence type="ECO:0000256" key="1">
    <source>
        <dbReference type="ARBA" id="ARBA00023002"/>
    </source>
</evidence>
<name>A0A1H5DKW2_9ACTN</name>
<sequence>MQNPLSAPARTSADTADEPDIRPLMSSFPSGVSIVAALDAEGNPHGMTCSSIASVALSPPTIVACLRTASHTTRAVRESGRFALNLLHERGRATSELFASGAPDRFGRAEWRLPLDACGPHLTDAAHTIADCRVSRTIEVGDHTAVLAEVVGITVVDEAPEPLLYGLRRYAAWSTVTAGAPGDAPTDREEGAGRVGR</sequence>
<dbReference type="InterPro" id="IPR002563">
    <property type="entry name" value="Flavin_Rdtase-like_dom"/>
</dbReference>
<dbReference type="InterPro" id="IPR050268">
    <property type="entry name" value="NADH-dep_flavin_reductase"/>
</dbReference>
<evidence type="ECO:0000256" key="2">
    <source>
        <dbReference type="SAM" id="MobiDB-lite"/>
    </source>
</evidence>